<dbReference type="RefSeq" id="WP_119910932.1">
    <property type="nucleotide sequence ID" value="NZ_QZCH01000014.1"/>
</dbReference>
<comment type="caution">
    <text evidence="1">The sequence shown here is derived from an EMBL/GenBank/DDBJ whole genome shotgun (WGS) entry which is preliminary data.</text>
</comment>
<gene>
    <name evidence="1" type="ORF">D1Z90_11610</name>
</gene>
<reference evidence="1 2" key="1">
    <citation type="submission" date="2018-09" db="EMBL/GenBank/DDBJ databases">
        <authorList>
            <person name="Wang F."/>
        </authorList>
    </citation>
    <scope>NUCLEOTIDE SEQUENCE [LARGE SCALE GENOMIC DNA]</scope>
    <source>
        <strain evidence="1 2">PLHSC7-2</strain>
    </source>
</reference>
<name>A0A418YDV8_9GAMM</name>
<protein>
    <recommendedName>
        <fullName evidence="3">T2SS protein L</fullName>
    </recommendedName>
</protein>
<evidence type="ECO:0000313" key="2">
    <source>
        <dbReference type="Proteomes" id="UP000283255"/>
    </source>
</evidence>
<dbReference type="PANTHER" id="PTHR40278:SF1">
    <property type="entry name" value="DNA UTILIZATION PROTEIN HOFN"/>
    <property type="match status" value="1"/>
</dbReference>
<dbReference type="Proteomes" id="UP000283255">
    <property type="component" value="Unassembled WGS sequence"/>
</dbReference>
<reference evidence="1 2" key="2">
    <citation type="submission" date="2019-01" db="EMBL/GenBank/DDBJ databases">
        <title>Motilimonas pumilus sp. nov., isolated from the gut of sea cucumber (Apostichopus japonicus).</title>
        <authorList>
            <person name="Wang F.-Q."/>
            <person name="Ren L.-H."/>
            <person name="Lin Y.-W."/>
            <person name="Sun G.-H."/>
            <person name="Du Z.-J."/>
            <person name="Zhao J.-X."/>
            <person name="Liu X.-J."/>
            <person name="Liu L.-J."/>
        </authorList>
    </citation>
    <scope>NUCLEOTIDE SEQUENCE [LARGE SCALE GENOMIC DNA]</scope>
    <source>
        <strain evidence="1 2">PLHSC7-2</strain>
    </source>
</reference>
<dbReference type="InterPro" id="IPR007813">
    <property type="entry name" value="PilN"/>
</dbReference>
<evidence type="ECO:0000313" key="1">
    <source>
        <dbReference type="EMBL" id="RJG42730.1"/>
    </source>
</evidence>
<dbReference type="Pfam" id="PF05137">
    <property type="entry name" value="PilN"/>
    <property type="match status" value="1"/>
</dbReference>
<sequence length="367" mass="42275">MKFSLQSTYFCRLAANGKVVDVPQSVKPFDRVIMLIPQSCLLYKELEYDLEYVSRAELDECVDNDLKQVTPWPHYNKYFLSQKSADKWLVKVWIWPQVEQEIVTHQIPEMAFHLGCMKPGSLYCWKDGELEFASLRQTNGLPSQVWALHQPHQLRRFLSWLQQAPDIEGIYLDGVELPETVSQPIISSKKAMAEFSWLKAGQKENAIDISSPWGLKKLWTSCAVLFLVWSLATFGLFYWQTTQLEYSAQSDSMQLQQLQRQRSELNTFVSTVDAVIIERARQQRFKYIMQSLSDELPKDIVLTRINYSYDKVELEGTSNNTNGLLELLESMPRVASATFTSDIVSTKSGKQRFAVELTLQQGEVDDV</sequence>
<dbReference type="PANTHER" id="PTHR40278">
    <property type="entry name" value="DNA UTILIZATION PROTEIN HOFN"/>
    <property type="match status" value="1"/>
</dbReference>
<accession>A0A418YDV8</accession>
<dbReference type="AlphaFoldDB" id="A0A418YDV8"/>
<dbReference type="OrthoDB" id="5852834at2"/>
<proteinExistence type="predicted"/>
<keyword evidence="2" id="KW-1185">Reference proteome</keyword>
<organism evidence="1 2">
    <name type="scientific">Motilimonas pumila</name>
    <dbReference type="NCBI Taxonomy" id="2303987"/>
    <lineage>
        <taxon>Bacteria</taxon>
        <taxon>Pseudomonadati</taxon>
        <taxon>Pseudomonadota</taxon>
        <taxon>Gammaproteobacteria</taxon>
        <taxon>Alteromonadales</taxon>
        <taxon>Alteromonadales genera incertae sedis</taxon>
        <taxon>Motilimonas</taxon>
    </lineage>
</organism>
<dbReference type="InterPro" id="IPR052534">
    <property type="entry name" value="Extracell_DNA_Util/SecSys_Comp"/>
</dbReference>
<evidence type="ECO:0008006" key="3">
    <source>
        <dbReference type="Google" id="ProtNLM"/>
    </source>
</evidence>
<dbReference type="EMBL" id="QZCH01000014">
    <property type="protein sequence ID" value="RJG42730.1"/>
    <property type="molecule type" value="Genomic_DNA"/>
</dbReference>